<reference evidence="1 2" key="1">
    <citation type="submission" date="2018-06" db="EMBL/GenBank/DDBJ databases">
        <title>Genomic Encyclopedia of Archaeal and Bacterial Type Strains, Phase II (KMG-II): from individual species to whole genera.</title>
        <authorList>
            <person name="Goeker M."/>
        </authorList>
    </citation>
    <scope>NUCLEOTIDE SEQUENCE [LARGE SCALE GENOMIC DNA]</scope>
    <source>
        <strain evidence="1 2">ATCC BAA-1881</strain>
    </source>
</reference>
<evidence type="ECO:0000313" key="2">
    <source>
        <dbReference type="Proteomes" id="UP000248806"/>
    </source>
</evidence>
<gene>
    <name evidence="1" type="ORF">EI42_04339</name>
</gene>
<protein>
    <submittedName>
        <fullName evidence="1">Uncharacterized protein</fullName>
    </submittedName>
</protein>
<proteinExistence type="predicted"/>
<accession>A0A326U382</accession>
<dbReference type="AlphaFoldDB" id="A0A326U382"/>
<evidence type="ECO:0000313" key="1">
    <source>
        <dbReference type="EMBL" id="PZW25287.1"/>
    </source>
</evidence>
<organism evidence="1 2">
    <name type="scientific">Thermosporothrix hazakensis</name>
    <dbReference type="NCBI Taxonomy" id="644383"/>
    <lineage>
        <taxon>Bacteria</taxon>
        <taxon>Bacillati</taxon>
        <taxon>Chloroflexota</taxon>
        <taxon>Ktedonobacteria</taxon>
        <taxon>Ktedonobacterales</taxon>
        <taxon>Thermosporotrichaceae</taxon>
        <taxon>Thermosporothrix</taxon>
    </lineage>
</organism>
<dbReference type="Proteomes" id="UP000248806">
    <property type="component" value="Unassembled WGS sequence"/>
</dbReference>
<name>A0A326U382_THEHA</name>
<sequence length="65" mass="7624">MSPAEEAFTEKKEAGEPLWYLPGEAERHFAFKRADDNFARGGSQLYLYLFRNCPNRKYLCIIYLS</sequence>
<comment type="caution">
    <text evidence="1">The sequence shown here is derived from an EMBL/GenBank/DDBJ whole genome shotgun (WGS) entry which is preliminary data.</text>
</comment>
<keyword evidence="2" id="KW-1185">Reference proteome</keyword>
<dbReference type="EMBL" id="QKUF01000019">
    <property type="protein sequence ID" value="PZW25287.1"/>
    <property type="molecule type" value="Genomic_DNA"/>
</dbReference>